<dbReference type="InterPro" id="IPR014721">
    <property type="entry name" value="Ribsml_uS5_D2-typ_fold_subgr"/>
</dbReference>
<keyword evidence="4" id="KW-0342">GTP-binding</keyword>
<keyword evidence="3" id="KW-0648">Protein biosynthesis</keyword>
<dbReference type="GO" id="GO:0005739">
    <property type="term" value="C:mitochondrion"/>
    <property type="evidence" value="ECO:0007669"/>
    <property type="project" value="TreeGrafter"/>
</dbReference>
<gene>
    <name evidence="7" type="ORF">FBUS_00701</name>
</gene>
<feature type="domain" description="Translation elongation factor EFG/EF2" evidence="6">
    <location>
        <begin position="79"/>
        <end position="191"/>
    </location>
</feature>
<dbReference type="PANTHER" id="PTHR43636:SF2">
    <property type="entry name" value="ELONGATION FACTOR G, MITOCHONDRIAL"/>
    <property type="match status" value="1"/>
</dbReference>
<keyword evidence="2" id="KW-0251">Elongation factor</keyword>
<evidence type="ECO:0000256" key="2">
    <source>
        <dbReference type="ARBA" id="ARBA00022768"/>
    </source>
</evidence>
<dbReference type="Pfam" id="PF03764">
    <property type="entry name" value="EFG_IV"/>
    <property type="match status" value="1"/>
</dbReference>
<feature type="compositionally biased region" description="Polar residues" evidence="5">
    <location>
        <begin position="21"/>
        <end position="43"/>
    </location>
</feature>
<evidence type="ECO:0000256" key="3">
    <source>
        <dbReference type="ARBA" id="ARBA00022917"/>
    </source>
</evidence>
<dbReference type="GO" id="GO:0005525">
    <property type="term" value="F:GTP binding"/>
    <property type="evidence" value="ECO:0007669"/>
    <property type="project" value="UniProtKB-KW"/>
</dbReference>
<dbReference type="InterPro" id="IPR041095">
    <property type="entry name" value="EFG_II"/>
</dbReference>
<dbReference type="AlphaFoldDB" id="A0A8E0RLA6"/>
<comment type="caution">
    <text evidence="7">The sequence shown here is derived from an EMBL/GenBank/DDBJ whole genome shotgun (WGS) entry which is preliminary data.</text>
</comment>
<keyword evidence="1" id="KW-0547">Nucleotide-binding</keyword>
<dbReference type="Gene3D" id="3.30.230.10">
    <property type="match status" value="1"/>
</dbReference>
<dbReference type="SUPFAM" id="SSF54211">
    <property type="entry name" value="Ribosomal protein S5 domain 2-like"/>
    <property type="match status" value="1"/>
</dbReference>
<sequence>MFIPKPVVSLPTTPTDKKSAESFSQGLTRFTKQDPTSRLSQGPETVQSVVAGMDQLHLGIYAQRLAREYNAPCVLRKPRVAFRETLAEPFRFDCLHKKQSGGAGQRGRVIGVLESFPAQQNTQLILSDENMGTHLPKQCATAVEIGLQNSCKHGVLAGQRISGVRLRMQDGCNHCMSSSNWKLYQAAEGAETSHERGQLAYSWTNYGSQIFGSRRVSTSFASSNQSS</sequence>
<dbReference type="OrthoDB" id="6251900at2759"/>
<evidence type="ECO:0000313" key="7">
    <source>
        <dbReference type="EMBL" id="KAA0184713.1"/>
    </source>
</evidence>
<dbReference type="SUPFAM" id="SSF54980">
    <property type="entry name" value="EF-G C-terminal domain-like"/>
    <property type="match status" value="1"/>
</dbReference>
<dbReference type="GO" id="GO:0003746">
    <property type="term" value="F:translation elongation factor activity"/>
    <property type="evidence" value="ECO:0007669"/>
    <property type="project" value="UniProtKB-KW"/>
</dbReference>
<name>A0A8E0RLA6_9TREM</name>
<dbReference type="InterPro" id="IPR020568">
    <property type="entry name" value="Ribosomal_Su5_D2-typ_SF"/>
</dbReference>
<evidence type="ECO:0000256" key="1">
    <source>
        <dbReference type="ARBA" id="ARBA00022741"/>
    </source>
</evidence>
<organism evidence="7 8">
    <name type="scientific">Fasciolopsis buskii</name>
    <dbReference type="NCBI Taxonomy" id="27845"/>
    <lineage>
        <taxon>Eukaryota</taxon>
        <taxon>Metazoa</taxon>
        <taxon>Spiralia</taxon>
        <taxon>Lophotrochozoa</taxon>
        <taxon>Platyhelminthes</taxon>
        <taxon>Trematoda</taxon>
        <taxon>Digenea</taxon>
        <taxon>Plagiorchiida</taxon>
        <taxon>Echinostomata</taxon>
        <taxon>Echinostomatoidea</taxon>
        <taxon>Fasciolidae</taxon>
        <taxon>Fasciolopsis</taxon>
    </lineage>
</organism>
<evidence type="ECO:0000259" key="6">
    <source>
        <dbReference type="SMART" id="SM00889"/>
    </source>
</evidence>
<dbReference type="PANTHER" id="PTHR43636">
    <property type="entry name" value="ELONGATION FACTOR G, MITOCHONDRIAL"/>
    <property type="match status" value="1"/>
</dbReference>
<proteinExistence type="predicted"/>
<keyword evidence="8" id="KW-1185">Reference proteome</keyword>
<dbReference type="InterPro" id="IPR035647">
    <property type="entry name" value="EFG_III/V"/>
</dbReference>
<dbReference type="SMART" id="SM00889">
    <property type="entry name" value="EFG_IV"/>
    <property type="match status" value="1"/>
</dbReference>
<accession>A0A8E0RLA6</accession>
<dbReference type="InterPro" id="IPR005517">
    <property type="entry name" value="Transl_elong_EFG/EF2_IV"/>
</dbReference>
<evidence type="ECO:0000256" key="4">
    <source>
        <dbReference type="ARBA" id="ARBA00023134"/>
    </source>
</evidence>
<evidence type="ECO:0000313" key="8">
    <source>
        <dbReference type="Proteomes" id="UP000728185"/>
    </source>
</evidence>
<reference evidence="7" key="1">
    <citation type="submission" date="2019-05" db="EMBL/GenBank/DDBJ databases">
        <title>Annotation for the trematode Fasciolopsis buski.</title>
        <authorList>
            <person name="Choi Y.-J."/>
        </authorList>
    </citation>
    <scope>NUCLEOTIDE SEQUENCE</scope>
    <source>
        <strain evidence="7">HT</strain>
        <tissue evidence="7">Whole worm</tissue>
    </source>
</reference>
<dbReference type="Pfam" id="PF14492">
    <property type="entry name" value="EFG_III"/>
    <property type="match status" value="1"/>
</dbReference>
<dbReference type="GO" id="GO:0003924">
    <property type="term" value="F:GTPase activity"/>
    <property type="evidence" value="ECO:0007669"/>
    <property type="project" value="TreeGrafter"/>
</dbReference>
<evidence type="ECO:0000256" key="5">
    <source>
        <dbReference type="SAM" id="MobiDB-lite"/>
    </source>
</evidence>
<dbReference type="GO" id="GO:0070125">
    <property type="term" value="P:mitochondrial translational elongation"/>
    <property type="evidence" value="ECO:0007669"/>
    <property type="project" value="TreeGrafter"/>
</dbReference>
<dbReference type="Gene3D" id="3.30.70.870">
    <property type="entry name" value="Elongation Factor G (Translational Gtpase), domain 3"/>
    <property type="match status" value="1"/>
</dbReference>
<protein>
    <submittedName>
        <fullName evidence="7">EF-Gmt</fullName>
    </submittedName>
</protein>
<feature type="region of interest" description="Disordered" evidence="5">
    <location>
        <begin position="1"/>
        <end position="43"/>
    </location>
</feature>
<dbReference type="Proteomes" id="UP000728185">
    <property type="component" value="Unassembled WGS sequence"/>
</dbReference>
<dbReference type="EMBL" id="LUCM01010957">
    <property type="protein sequence ID" value="KAA0184713.1"/>
    <property type="molecule type" value="Genomic_DNA"/>
</dbReference>